<accession>A0A3M7LCA5</accession>
<organism evidence="1 2">
    <name type="scientific">Chryseobacterium nematophagum</name>
    <dbReference type="NCBI Taxonomy" id="2305228"/>
    <lineage>
        <taxon>Bacteria</taxon>
        <taxon>Pseudomonadati</taxon>
        <taxon>Bacteroidota</taxon>
        <taxon>Flavobacteriia</taxon>
        <taxon>Flavobacteriales</taxon>
        <taxon>Weeksellaceae</taxon>
        <taxon>Chryseobacterium group</taxon>
        <taxon>Chryseobacterium</taxon>
    </lineage>
</organism>
<dbReference type="EMBL" id="QWIV01000013">
    <property type="protein sequence ID" value="RMZ59162.1"/>
    <property type="molecule type" value="Genomic_DNA"/>
</dbReference>
<dbReference type="AlphaFoldDB" id="A0A3M7LCA5"/>
<sequence>MIKIPLTWKKLYSRCNNIQFYFKAEIKSSIDCLFGFQDYIRNVITFHVLILTTQRPFVDLVFMIPADDFLYSSHPTH</sequence>
<reference evidence="1 2" key="1">
    <citation type="submission" date="2018-08" db="EMBL/GenBank/DDBJ databases">
        <title>Chryseobacterium nematophagum: a novel matrix digesting pathogen of nematodes.</title>
        <authorList>
            <person name="Page A."/>
            <person name="Roberts M."/>
            <person name="Felix M.-A."/>
            <person name="Weir W."/>
        </authorList>
    </citation>
    <scope>NUCLEOTIDE SEQUENCE [LARGE SCALE GENOMIC DNA]</scope>
    <source>
        <strain evidence="1 2">JUb275</strain>
    </source>
</reference>
<dbReference type="Proteomes" id="UP000267524">
    <property type="component" value="Unassembled WGS sequence"/>
</dbReference>
<evidence type="ECO:0000313" key="2">
    <source>
        <dbReference type="Proteomes" id="UP000267524"/>
    </source>
</evidence>
<proteinExistence type="predicted"/>
<gene>
    <name evidence="1" type="ORF">D1632_05770</name>
</gene>
<comment type="caution">
    <text evidence="1">The sequence shown here is derived from an EMBL/GenBank/DDBJ whole genome shotgun (WGS) entry which is preliminary data.</text>
</comment>
<evidence type="ECO:0000313" key="1">
    <source>
        <dbReference type="EMBL" id="RMZ59162.1"/>
    </source>
</evidence>
<keyword evidence="2" id="KW-1185">Reference proteome</keyword>
<protein>
    <submittedName>
        <fullName evidence="1">Uncharacterized protein</fullName>
    </submittedName>
</protein>
<name>A0A3M7LCA5_9FLAO</name>